<dbReference type="SUPFAM" id="SSF53756">
    <property type="entry name" value="UDP-Glycosyltransferase/glycogen phosphorylase"/>
    <property type="match status" value="1"/>
</dbReference>
<dbReference type="NCBIfam" id="TIGR00685">
    <property type="entry name" value="T6PP"/>
    <property type="match status" value="1"/>
</dbReference>
<keyword evidence="6" id="KW-1185">Reference proteome</keyword>
<evidence type="ECO:0000313" key="6">
    <source>
        <dbReference type="Proteomes" id="UP000789739"/>
    </source>
</evidence>
<comment type="caution">
    <text evidence="5">The sequence shown here is derived from an EMBL/GenBank/DDBJ whole genome shotgun (WGS) entry which is preliminary data.</text>
</comment>
<organism evidence="5 6">
    <name type="scientific">Paraglomus brasilianum</name>
    <dbReference type="NCBI Taxonomy" id="144538"/>
    <lineage>
        <taxon>Eukaryota</taxon>
        <taxon>Fungi</taxon>
        <taxon>Fungi incertae sedis</taxon>
        <taxon>Mucoromycota</taxon>
        <taxon>Glomeromycotina</taxon>
        <taxon>Glomeromycetes</taxon>
        <taxon>Paraglomerales</taxon>
        <taxon>Paraglomeraceae</taxon>
        <taxon>Paraglomus</taxon>
    </lineage>
</organism>
<dbReference type="PANTHER" id="PTHR10788:SF15">
    <property type="entry name" value="TREHALOSE SYNTHASE COMPLEX REGULATORY SUBUNIT TPS3-RELATED"/>
    <property type="match status" value="1"/>
</dbReference>
<evidence type="ECO:0000313" key="5">
    <source>
        <dbReference type="EMBL" id="CAG8457118.1"/>
    </source>
</evidence>
<dbReference type="CDD" id="cd03788">
    <property type="entry name" value="GT20_TPS"/>
    <property type="match status" value="1"/>
</dbReference>
<dbReference type="InterPro" id="IPR036412">
    <property type="entry name" value="HAD-like_sf"/>
</dbReference>
<dbReference type="FunFam" id="3.40.50.1000:FF:000052">
    <property type="entry name" value="Alpha,alpha-trehalose-phosphate synthase [UDP-forming] 6"/>
    <property type="match status" value="1"/>
</dbReference>
<dbReference type="InterPro" id="IPR003337">
    <property type="entry name" value="Trehalose_PPase"/>
</dbReference>
<dbReference type="GO" id="GO:0005992">
    <property type="term" value="P:trehalose biosynthetic process"/>
    <property type="evidence" value="ECO:0007669"/>
    <property type="project" value="InterPro"/>
</dbReference>
<dbReference type="Pfam" id="PF00982">
    <property type="entry name" value="Glyco_transf_20"/>
    <property type="match status" value="1"/>
</dbReference>
<feature type="region of interest" description="Disordered" evidence="3">
    <location>
        <begin position="54"/>
        <end position="89"/>
    </location>
</feature>
<proteinExistence type="inferred from homology"/>
<accession>A0A9N8VJG3</accession>
<dbReference type="Pfam" id="PF02358">
    <property type="entry name" value="Trehalose_PPase"/>
    <property type="match status" value="1"/>
</dbReference>
<gene>
    <name evidence="5" type="ORF">PBRASI_LOCUS377</name>
</gene>
<keyword evidence="4" id="KW-0732">Signal</keyword>
<feature type="chain" id="PRO_5040195607" evidence="4">
    <location>
        <begin position="22"/>
        <end position="833"/>
    </location>
</feature>
<reference evidence="5" key="1">
    <citation type="submission" date="2021-06" db="EMBL/GenBank/DDBJ databases">
        <authorList>
            <person name="Kallberg Y."/>
            <person name="Tangrot J."/>
            <person name="Rosling A."/>
        </authorList>
    </citation>
    <scope>NUCLEOTIDE SEQUENCE</scope>
    <source>
        <strain evidence="5">BR232B</strain>
    </source>
</reference>
<dbReference type="PANTHER" id="PTHR10788">
    <property type="entry name" value="TREHALOSE-6-PHOSPHATE SYNTHASE"/>
    <property type="match status" value="1"/>
</dbReference>
<dbReference type="NCBIfam" id="TIGR01484">
    <property type="entry name" value="HAD-SF-IIB"/>
    <property type="match status" value="1"/>
</dbReference>
<protein>
    <submittedName>
        <fullName evidence="5">6079_t:CDS:1</fullName>
    </submittedName>
</protein>
<dbReference type="OrthoDB" id="755951at2759"/>
<dbReference type="Gene3D" id="3.40.50.1000">
    <property type="entry name" value="HAD superfamily/HAD-like"/>
    <property type="match status" value="1"/>
</dbReference>
<dbReference type="SUPFAM" id="SSF56784">
    <property type="entry name" value="HAD-like"/>
    <property type="match status" value="1"/>
</dbReference>
<dbReference type="GO" id="GO:0005946">
    <property type="term" value="C:alpha,alpha-trehalose-phosphate synthase complex (UDP-forming)"/>
    <property type="evidence" value="ECO:0007669"/>
    <property type="project" value="TreeGrafter"/>
</dbReference>
<evidence type="ECO:0000256" key="4">
    <source>
        <dbReference type="SAM" id="SignalP"/>
    </source>
</evidence>
<evidence type="ECO:0000256" key="1">
    <source>
        <dbReference type="ARBA" id="ARBA00005409"/>
    </source>
</evidence>
<comment type="similarity">
    <text evidence="1">In the N-terminal section; belongs to the glycosyltransferase 20 family.</text>
</comment>
<feature type="compositionally biased region" description="Basic and acidic residues" evidence="3">
    <location>
        <begin position="61"/>
        <end position="79"/>
    </location>
</feature>
<comment type="similarity">
    <text evidence="2">In the C-terminal section; belongs to the trehalose phosphatase family.</text>
</comment>
<dbReference type="EMBL" id="CAJVPI010000018">
    <property type="protein sequence ID" value="CAG8457118.1"/>
    <property type="molecule type" value="Genomic_DNA"/>
</dbReference>
<dbReference type="InterPro" id="IPR023214">
    <property type="entry name" value="HAD_sf"/>
</dbReference>
<dbReference type="GO" id="GO:0004805">
    <property type="term" value="F:trehalose-phosphatase activity"/>
    <property type="evidence" value="ECO:0007669"/>
    <property type="project" value="TreeGrafter"/>
</dbReference>
<feature type="signal peptide" evidence="4">
    <location>
        <begin position="1"/>
        <end position="21"/>
    </location>
</feature>
<dbReference type="GO" id="GO:0005829">
    <property type="term" value="C:cytosol"/>
    <property type="evidence" value="ECO:0007669"/>
    <property type="project" value="TreeGrafter"/>
</dbReference>
<dbReference type="Gene3D" id="3.30.70.1020">
    <property type="entry name" value="Trehalose-6-phosphate phosphatase related protein, domain 2"/>
    <property type="match status" value="1"/>
</dbReference>
<dbReference type="FunFam" id="3.30.70.1020:FF:000001">
    <property type="entry name" value="Alpha,alpha-trehalose-phosphate synthase [UDP-forming] 1"/>
    <property type="match status" value="1"/>
</dbReference>
<evidence type="ECO:0000256" key="2">
    <source>
        <dbReference type="ARBA" id="ARBA00006330"/>
    </source>
</evidence>
<dbReference type="InterPro" id="IPR006379">
    <property type="entry name" value="HAD-SF_hydro_IIB"/>
</dbReference>
<sequence>MAPITINRVVIVSLFLPYTVSFQIDKEKDVKYESNVNLTSPKPNLIETLAAQRTNNLKNPQKPEEDANKLFPGKEDDTTHPATLTHPRSRASNTVNLKRMSIDCTKLFAEAPWTVEPCPNGNIGLQNAIKSISDKLPYLMWVGTLGLFTDTLTDDKKEDIGTKLTKEYNAIPVFVPDVEFDGHYDKFCKQVLWPTFHYVLPDDPKSRVYEDDSWKHYVTLNQRFADAIAEHYQPGDIIWINDYHLLLVPEMLRKKRPNAMIGFFLHVPFPSSEIFRCLFVRKQLLEGVLGADLIGFQTYSFARHFFQTCSRILALEATPKGIQLENNFVSVGIFPIGIDVQALNEKRKESEVLKWTRLLKEKYNGKKLVVARDKLDYVKGVRHKMLAFERFLTNYPEWQGKVVLIQVALSTTDQNETQSQVSDVVSGINSKFSNLAYQPVNYLHKDITFSQYLALLTAADACLITSLRDGMNLTSHEYVVCQEETRRPLILSEFAGTYGSFGAAIRINPWDYRETADAIHEALNMSDEDATVRWKELFKNVTTHSAQFWAQSFITELEKVHSDMQRRFSIHIPHLNPKSFEDAFHKAEKRLILLDYDGTLVPYEKANTSGRPPQEYVNIMKKLCSNPKNQVYVMSGRTRQSLDERLGDIPNLGLSAENGAFIKPIGGDWESLISDIDIGWREQVQEIFDYFAERTPGSYIEMKDVSIVWHYRSADNQSYGAWQAAECQNHIEDALGTIYPIHAVAGNKKLEVMPRNTNKAVAVSRILLAGVPDFILAIGDDRTDEDMFNYVNKLENVKTTITCTVGSKSSEASYFISGVMGVVTCLDILASEE</sequence>
<evidence type="ECO:0000256" key="3">
    <source>
        <dbReference type="SAM" id="MobiDB-lite"/>
    </source>
</evidence>
<dbReference type="NCBIfam" id="NF011071">
    <property type="entry name" value="PRK14501.1"/>
    <property type="match status" value="1"/>
</dbReference>
<dbReference type="FunFam" id="3.40.50.2000:FF:000036">
    <property type="entry name" value="Alpha,alpha-trehalose-phosphate synthase subunit Tps2"/>
    <property type="match status" value="1"/>
</dbReference>
<dbReference type="Proteomes" id="UP000789739">
    <property type="component" value="Unassembled WGS sequence"/>
</dbReference>
<name>A0A9N8VJG3_9GLOM</name>
<dbReference type="CDD" id="cd01627">
    <property type="entry name" value="HAD_TPP"/>
    <property type="match status" value="1"/>
</dbReference>
<dbReference type="AlphaFoldDB" id="A0A9N8VJG3"/>
<dbReference type="Gene3D" id="3.40.50.2000">
    <property type="entry name" value="Glycogen Phosphorylase B"/>
    <property type="match status" value="2"/>
</dbReference>
<dbReference type="InterPro" id="IPR001830">
    <property type="entry name" value="Glyco_trans_20"/>
</dbReference>
<dbReference type="GO" id="GO:0003825">
    <property type="term" value="F:alpha,alpha-trehalose-phosphate synthase (UDP-forming) activity"/>
    <property type="evidence" value="ECO:0007669"/>
    <property type="project" value="TreeGrafter"/>
</dbReference>